<evidence type="ECO:0000313" key="2">
    <source>
        <dbReference type="EMBL" id="EQD36788.1"/>
    </source>
</evidence>
<dbReference type="EMBL" id="AUZZ01008677">
    <property type="protein sequence ID" value="EQD36788.1"/>
    <property type="molecule type" value="Genomic_DNA"/>
</dbReference>
<feature type="non-terminal residue" evidence="2">
    <location>
        <position position="108"/>
    </location>
</feature>
<feature type="domain" description="DUF6791" evidence="1">
    <location>
        <begin position="11"/>
        <end position="108"/>
    </location>
</feature>
<dbReference type="InterPro" id="IPR046741">
    <property type="entry name" value="DUF6791"/>
</dbReference>
<comment type="caution">
    <text evidence="2">The sequence shown here is derived from an EMBL/GenBank/DDBJ whole genome shotgun (WGS) entry which is preliminary data.</text>
</comment>
<evidence type="ECO:0000259" key="1">
    <source>
        <dbReference type="Pfam" id="PF20590"/>
    </source>
</evidence>
<organism evidence="2">
    <name type="scientific">mine drainage metagenome</name>
    <dbReference type="NCBI Taxonomy" id="410659"/>
    <lineage>
        <taxon>unclassified sequences</taxon>
        <taxon>metagenomes</taxon>
        <taxon>ecological metagenomes</taxon>
    </lineage>
</organism>
<sequence>MTSQRLISRSPDLQKLQNEGFDLEIRAGHLLVKDVPYVRSDQSIGRGILVTTVNSAADTAVAPDTHVAYWVGDFPCDAAGVRMEVMGSPNASYKIDDELTAGHTFSRK</sequence>
<dbReference type="Pfam" id="PF20590">
    <property type="entry name" value="DUF6791"/>
    <property type="match status" value="1"/>
</dbReference>
<gene>
    <name evidence="2" type="ORF">B2A_12019</name>
</gene>
<reference evidence="2" key="2">
    <citation type="journal article" date="2014" name="ISME J.">
        <title>Microbial stratification in low pH oxic and suboxic macroscopic growths along an acid mine drainage.</title>
        <authorList>
            <person name="Mendez-Garcia C."/>
            <person name="Mesa V."/>
            <person name="Sprenger R.R."/>
            <person name="Richter M."/>
            <person name="Diez M.S."/>
            <person name="Solano J."/>
            <person name="Bargiela R."/>
            <person name="Golyshina O.V."/>
            <person name="Manteca A."/>
            <person name="Ramos J.L."/>
            <person name="Gallego J.R."/>
            <person name="Llorente I."/>
            <person name="Martins Dos Santos V.A."/>
            <person name="Jensen O.N."/>
            <person name="Pelaez A.I."/>
            <person name="Sanchez J."/>
            <person name="Ferrer M."/>
        </authorList>
    </citation>
    <scope>NUCLEOTIDE SEQUENCE</scope>
</reference>
<dbReference type="AlphaFoldDB" id="T0YUU8"/>
<reference evidence="2" key="1">
    <citation type="submission" date="2013-08" db="EMBL/GenBank/DDBJ databases">
        <authorList>
            <person name="Mendez C."/>
            <person name="Richter M."/>
            <person name="Ferrer M."/>
            <person name="Sanchez J."/>
        </authorList>
    </citation>
    <scope>NUCLEOTIDE SEQUENCE</scope>
</reference>
<protein>
    <submittedName>
        <fullName evidence="2">UBA/THIF-type NAD/FAD binding protein</fullName>
    </submittedName>
</protein>
<name>T0YUU8_9ZZZZ</name>
<accession>T0YUU8</accession>
<proteinExistence type="predicted"/>